<evidence type="ECO:0000313" key="5">
    <source>
        <dbReference type="Proteomes" id="UP000013988"/>
    </source>
</evidence>
<keyword evidence="1 2" id="KW-0238">DNA-binding</keyword>
<dbReference type="SUPFAM" id="SSF48498">
    <property type="entry name" value="Tetracyclin repressor-like, C-terminal domain"/>
    <property type="match status" value="1"/>
</dbReference>
<dbReference type="Gene3D" id="1.10.10.60">
    <property type="entry name" value="Homeodomain-like"/>
    <property type="match status" value="1"/>
</dbReference>
<sequence>MNIKFFNLPIDKQQKILNAAYKVFSENNYKKASMSEIANEGGISKSLLFHYFTNKKELYMYLWNHSIEITREATSKYSVLDTEDFFEMLYRALSAKCSLMKKYPHIYAFSLNAYYEQLADIADSIQKSFADATLDSEIKVFEKIDTSVFRSDIDLKLMYKEIMYSVDGFMLNKYRSQNIVVDEIEKEMKLLIEFWKKIYMHNEQEK</sequence>
<feature type="domain" description="HTH tetR-type" evidence="3">
    <location>
        <begin position="10"/>
        <end position="70"/>
    </location>
</feature>
<dbReference type="EMBL" id="ASRV01000012">
    <property type="protein sequence ID" value="EOR28156.1"/>
    <property type="molecule type" value="Genomic_DNA"/>
</dbReference>
<reference evidence="4 5" key="1">
    <citation type="submission" date="2013-03" db="EMBL/GenBank/DDBJ databases">
        <title>Whole genome shotgun sequencing of Clostridium sartagoforme AAU1.</title>
        <authorList>
            <person name="Joshi C.G."/>
            <person name="Duggirala S.M."/>
            <person name="Nathani N.M."/>
            <person name="Bhatt V.D."/>
            <person name="Patel A.K."/>
            <person name="Pandya P.R."/>
            <person name="KaPatel J.A."/>
        </authorList>
    </citation>
    <scope>NUCLEOTIDE SEQUENCE [LARGE SCALE GENOMIC DNA]</scope>
    <source>
        <strain evidence="4 5">AAU1</strain>
    </source>
</reference>
<dbReference type="OrthoDB" id="9780939at2"/>
<evidence type="ECO:0000256" key="1">
    <source>
        <dbReference type="ARBA" id="ARBA00023125"/>
    </source>
</evidence>
<dbReference type="Gene3D" id="1.10.357.10">
    <property type="entry name" value="Tetracycline Repressor, domain 2"/>
    <property type="match status" value="1"/>
</dbReference>
<protein>
    <submittedName>
        <fullName evidence="4">Transcriptional regulator</fullName>
    </submittedName>
</protein>
<name>R9CLU5_9CLOT</name>
<dbReference type="SUPFAM" id="SSF46689">
    <property type="entry name" value="Homeodomain-like"/>
    <property type="match status" value="1"/>
</dbReference>
<evidence type="ECO:0000259" key="3">
    <source>
        <dbReference type="PROSITE" id="PS50977"/>
    </source>
</evidence>
<feature type="DNA-binding region" description="H-T-H motif" evidence="2">
    <location>
        <begin position="33"/>
        <end position="52"/>
    </location>
</feature>
<dbReference type="InterPro" id="IPR001647">
    <property type="entry name" value="HTH_TetR"/>
</dbReference>
<accession>R9CLU5</accession>
<dbReference type="PANTHER" id="PTHR43479">
    <property type="entry name" value="ACREF/ENVCD OPERON REPRESSOR-RELATED"/>
    <property type="match status" value="1"/>
</dbReference>
<dbReference type="RefSeq" id="WP_016205678.1">
    <property type="nucleotide sequence ID" value="NZ_ASRV01000012.1"/>
</dbReference>
<dbReference type="Proteomes" id="UP000013988">
    <property type="component" value="Unassembled WGS sequence"/>
</dbReference>
<keyword evidence="5" id="KW-1185">Reference proteome</keyword>
<dbReference type="GO" id="GO:0003677">
    <property type="term" value="F:DNA binding"/>
    <property type="evidence" value="ECO:0007669"/>
    <property type="project" value="UniProtKB-UniRule"/>
</dbReference>
<dbReference type="Pfam" id="PF00440">
    <property type="entry name" value="TetR_N"/>
    <property type="match status" value="1"/>
</dbReference>
<dbReference type="PRINTS" id="PR00455">
    <property type="entry name" value="HTHTETR"/>
</dbReference>
<dbReference type="PANTHER" id="PTHR43479:SF11">
    <property type="entry name" value="ACREF_ENVCD OPERON REPRESSOR-RELATED"/>
    <property type="match status" value="1"/>
</dbReference>
<dbReference type="AlphaFoldDB" id="R9CLU5"/>
<dbReference type="InterPro" id="IPR009057">
    <property type="entry name" value="Homeodomain-like_sf"/>
</dbReference>
<proteinExistence type="predicted"/>
<comment type="caution">
    <text evidence="4">The sequence shown here is derived from an EMBL/GenBank/DDBJ whole genome shotgun (WGS) entry which is preliminary data.</text>
</comment>
<evidence type="ECO:0000256" key="2">
    <source>
        <dbReference type="PROSITE-ProRule" id="PRU00335"/>
    </source>
</evidence>
<dbReference type="InterPro" id="IPR050624">
    <property type="entry name" value="HTH-type_Tx_Regulator"/>
</dbReference>
<dbReference type="PROSITE" id="PS50977">
    <property type="entry name" value="HTH_TETR_2"/>
    <property type="match status" value="1"/>
</dbReference>
<organism evidence="4 5">
    <name type="scientific">Clostridium sartagoforme AAU1</name>
    <dbReference type="NCBI Taxonomy" id="1202534"/>
    <lineage>
        <taxon>Bacteria</taxon>
        <taxon>Bacillati</taxon>
        <taxon>Bacillota</taxon>
        <taxon>Clostridia</taxon>
        <taxon>Eubacteriales</taxon>
        <taxon>Clostridiaceae</taxon>
        <taxon>Clostridium</taxon>
    </lineage>
</organism>
<gene>
    <name evidence="4" type="ORF">A500_00725</name>
</gene>
<evidence type="ECO:0000313" key="4">
    <source>
        <dbReference type="EMBL" id="EOR28156.1"/>
    </source>
</evidence>
<dbReference type="InterPro" id="IPR036271">
    <property type="entry name" value="Tet_transcr_reg_TetR-rel_C_sf"/>
</dbReference>
<dbReference type="PATRIC" id="fig|1202534.3.peg.145"/>